<evidence type="ECO:0000256" key="3">
    <source>
        <dbReference type="PROSITE-ProRule" id="PRU00317"/>
    </source>
</evidence>
<dbReference type="InterPro" id="IPR016024">
    <property type="entry name" value="ARM-type_fold"/>
</dbReference>
<dbReference type="PROSITE" id="PS50303">
    <property type="entry name" value="PUM_HD"/>
    <property type="match status" value="1"/>
</dbReference>
<dbReference type="GO" id="GO:0005730">
    <property type="term" value="C:nucleolus"/>
    <property type="evidence" value="ECO:0007669"/>
    <property type="project" value="TreeGrafter"/>
</dbReference>
<dbReference type="GO" id="GO:0030686">
    <property type="term" value="C:90S preribosome"/>
    <property type="evidence" value="ECO:0007669"/>
    <property type="project" value="TreeGrafter"/>
</dbReference>
<dbReference type="InterPro" id="IPR001313">
    <property type="entry name" value="Pumilio_RNA-bd_rpt"/>
</dbReference>
<dbReference type="Gene3D" id="1.25.10.10">
    <property type="entry name" value="Leucine-rich Repeat Variant"/>
    <property type="match status" value="2"/>
</dbReference>
<organism evidence="5 6">
    <name type="scientific">Entamoeba histolytica</name>
    <dbReference type="NCBI Taxonomy" id="5759"/>
    <lineage>
        <taxon>Eukaryota</taxon>
        <taxon>Amoebozoa</taxon>
        <taxon>Evosea</taxon>
        <taxon>Archamoebae</taxon>
        <taxon>Mastigamoebida</taxon>
        <taxon>Entamoebidae</taxon>
        <taxon>Entamoeba</taxon>
    </lineage>
</organism>
<gene>
    <name evidence="5" type="ORF">CL6EHI_110260</name>
</gene>
<name>A0A5K1VTQ6_ENTHI</name>
<evidence type="ECO:0000313" key="6">
    <source>
        <dbReference type="Proteomes" id="UP000078387"/>
    </source>
</evidence>
<dbReference type="GO" id="GO:0000472">
    <property type="term" value="P:endonucleolytic cleavage to generate mature 5'-end of SSU-rRNA from (SSU-rRNA, 5.8S rRNA, LSU-rRNA)"/>
    <property type="evidence" value="ECO:0007669"/>
    <property type="project" value="TreeGrafter"/>
</dbReference>
<feature type="repeat" description="Pumilio" evidence="3">
    <location>
        <begin position="370"/>
        <end position="406"/>
    </location>
</feature>
<dbReference type="VEuPathDB" id="AmoebaDB:EHI7A_191050"/>
<dbReference type="SUPFAM" id="SSF48371">
    <property type="entry name" value="ARM repeat"/>
    <property type="match status" value="2"/>
</dbReference>
<comment type="caution">
    <text evidence="5">The sequence shown here is derived from an EMBL/GenBank/DDBJ whole genome shotgun (WGS) entry which is preliminary data.</text>
</comment>
<dbReference type="VEuPathDB" id="AmoebaDB:EHI8A_222610"/>
<dbReference type="GO" id="GO:0000480">
    <property type="term" value="P:endonucleolytic cleavage in 5'-ETS of tricistronic rRNA transcript (SSU-rRNA, 5.8S rRNA, LSU-rRNA)"/>
    <property type="evidence" value="ECO:0007669"/>
    <property type="project" value="TreeGrafter"/>
</dbReference>
<dbReference type="Pfam" id="PF22493">
    <property type="entry name" value="PUF_NOP9"/>
    <property type="match status" value="1"/>
</dbReference>
<proteinExistence type="predicted"/>
<dbReference type="InterPro" id="IPR033133">
    <property type="entry name" value="PUM-HD"/>
</dbReference>
<dbReference type="PROSITE" id="PS50302">
    <property type="entry name" value="PUM"/>
    <property type="match status" value="2"/>
</dbReference>
<dbReference type="OMA" id="CIAEIVK"/>
<evidence type="ECO:0000313" key="5">
    <source>
        <dbReference type="EMBL" id="GAT92152.1"/>
    </source>
</evidence>
<feature type="repeat" description="Pumilio" evidence="3">
    <location>
        <begin position="407"/>
        <end position="442"/>
    </location>
</feature>
<dbReference type="GO" id="GO:0000056">
    <property type="term" value="P:ribosomal small subunit export from nucleus"/>
    <property type="evidence" value="ECO:0007669"/>
    <property type="project" value="TreeGrafter"/>
</dbReference>
<dbReference type="InterPro" id="IPR011989">
    <property type="entry name" value="ARM-like"/>
</dbReference>
<feature type="domain" description="PUM-HD" evidence="4">
    <location>
        <begin position="348"/>
        <end position="494"/>
    </location>
</feature>
<evidence type="ECO:0000256" key="1">
    <source>
        <dbReference type="ARBA" id="ARBA00022737"/>
    </source>
</evidence>
<reference evidence="5 6" key="1">
    <citation type="submission" date="2016-05" db="EMBL/GenBank/DDBJ databases">
        <title>First whole genome sequencing of Entamoeba histolytica HM1:IMSS-clone-6.</title>
        <authorList>
            <person name="Mukherjee Avik.K."/>
            <person name="Izumyama S."/>
            <person name="Nakada-Tsukui K."/>
            <person name="Nozaki T."/>
        </authorList>
    </citation>
    <scope>NUCLEOTIDE SEQUENCE [LARGE SCALE GENOMIC DNA]</scope>
    <source>
        <strain evidence="5 6">HM1:IMSS clone 6</strain>
    </source>
</reference>
<accession>A0A5K1VTQ6</accession>
<dbReference type="VEuPathDB" id="AmoebaDB:EHI5A_020970"/>
<dbReference type="AlphaFoldDB" id="A0A5K1VTQ6"/>
<sequence>MSETYRYLEELSRIIKVDEENRESIIWNSVEGIKGEEDSIFCNKKGSFLVEEFVGMYGREELDEMMKSIGKEKYYIIINDAMGSRVIESIYKRYSMIIGTMKEKEREESNTIITEPIYELIKEEEKENKMEEEKKYTIKELLTGKYSAHVISEMIEVMSQYSMNERNKEIIEKISEYVIDEETHEIEIESIPIIIKLISNKMSNIGKQMIRIINNNSIPINDPNWSIIVEESIKVMDDINLKIFSQKYITPEIINDGIGNHVIQIFIEQSEEIKEVIEKILKEIDIIISKKYFMLIVNVMKNIRKIGNKKEEDECIKRIKNHLCGRGNIFEEGRKEWMKGKREFIEYGYCMILETLIEQRKKDMMKEFYQLKEQRIEEYINNKEGSHVVEKIIEYNTNDENNQLIEMIRGKIWRISMNKNGSFVIEKLFIKSSIDGKLKIIEEMNSNYEEIEKNFIGRKVIEKMNIIEYRNNITKWKRLMNMKKQIIETIVSKK</sequence>
<dbReference type="VEuPathDB" id="AmoebaDB:KM1_286650"/>
<dbReference type="EMBL" id="BDEQ01000001">
    <property type="protein sequence ID" value="GAT92152.1"/>
    <property type="molecule type" value="Genomic_DNA"/>
</dbReference>
<evidence type="ECO:0000259" key="4">
    <source>
        <dbReference type="PROSITE" id="PS50303"/>
    </source>
</evidence>
<evidence type="ECO:0000256" key="2">
    <source>
        <dbReference type="ARBA" id="ARBA00023242"/>
    </source>
</evidence>
<protein>
    <submittedName>
        <fullName evidence="5">Pumilio family RNA-binding protein</fullName>
    </submittedName>
</protein>
<dbReference type="GO" id="GO:0030688">
    <property type="term" value="C:preribosome, small subunit precursor"/>
    <property type="evidence" value="ECO:0007669"/>
    <property type="project" value="TreeGrafter"/>
</dbReference>
<dbReference type="PANTHER" id="PTHR13102:SF0">
    <property type="entry name" value="NUCLEOLAR PROTEIN 9"/>
    <property type="match status" value="1"/>
</dbReference>
<dbReference type="Proteomes" id="UP000078387">
    <property type="component" value="Unassembled WGS sequence"/>
</dbReference>
<keyword evidence="2" id="KW-0539">Nucleus</keyword>
<keyword evidence="1" id="KW-0677">Repeat</keyword>
<dbReference type="GO" id="GO:0000447">
    <property type="term" value="P:endonucleolytic cleavage in ITS1 to separate SSU-rRNA from 5.8S rRNA and LSU-rRNA from tricistronic rRNA transcript (SSU-rRNA, 5.8S rRNA, LSU-rRNA)"/>
    <property type="evidence" value="ECO:0007669"/>
    <property type="project" value="TreeGrafter"/>
</dbReference>
<dbReference type="SMART" id="SM00025">
    <property type="entry name" value="Pumilio"/>
    <property type="match status" value="5"/>
</dbReference>
<dbReference type="PANTHER" id="PTHR13102">
    <property type="entry name" value="NUCLEOLAR PROTEIN 9"/>
    <property type="match status" value="1"/>
</dbReference>
<dbReference type="InterPro" id="IPR040000">
    <property type="entry name" value="NOP9"/>
</dbReference>
<dbReference type="VEuPathDB" id="AmoebaDB:EHI_110260"/>
<dbReference type="GO" id="GO:0003723">
    <property type="term" value="F:RNA binding"/>
    <property type="evidence" value="ECO:0007669"/>
    <property type="project" value="InterPro"/>
</dbReference>